<evidence type="ECO:0000313" key="10">
    <source>
        <dbReference type="Proteomes" id="UP000033684"/>
    </source>
</evidence>
<comment type="function">
    <text evidence="5">Catalyzes the conversion of 3'-phosphate to a 2',3'-cyclic phosphodiester at the end of RNA. The mechanism of action of the enzyme occurs in 3 steps: (A) adenylation of the enzyme by ATP; (B) transfer of adenylate to an RNA-N3'P to produce RNA-N3'PP5'A; (C) and attack of the adjacent 2'-hydroxyl on the 3'-phosphorus in the diester linkage to produce the cyclic end product. The biological role of this enzyme is unknown but it is likely to function in some aspects of cellular RNA processing.</text>
</comment>
<organism evidence="9 10">
    <name type="scientific">Methylocucumis oryzae</name>
    <dbReference type="NCBI Taxonomy" id="1632867"/>
    <lineage>
        <taxon>Bacteria</taxon>
        <taxon>Pseudomonadati</taxon>
        <taxon>Pseudomonadota</taxon>
        <taxon>Gammaproteobacteria</taxon>
        <taxon>Methylococcales</taxon>
        <taxon>Methylococcaceae</taxon>
        <taxon>Methylocucumis</taxon>
    </lineage>
</organism>
<evidence type="ECO:0000256" key="4">
    <source>
        <dbReference type="ARBA" id="ARBA00024481"/>
    </source>
</evidence>
<dbReference type="AlphaFoldDB" id="A0A0F3IF93"/>
<dbReference type="GO" id="GO:0005737">
    <property type="term" value="C:cytoplasm"/>
    <property type="evidence" value="ECO:0007669"/>
    <property type="project" value="UniProtKB-SubCell"/>
</dbReference>
<evidence type="ECO:0000256" key="6">
    <source>
        <dbReference type="NCBIfam" id="TIGR03399"/>
    </source>
</evidence>
<dbReference type="HAMAP" id="MF_00200">
    <property type="entry name" value="RTC"/>
    <property type="match status" value="1"/>
</dbReference>
<keyword evidence="2 5" id="KW-0436">Ligase</keyword>
<dbReference type="Gene3D" id="3.65.10.20">
    <property type="entry name" value="RNA 3'-terminal phosphate cyclase domain"/>
    <property type="match status" value="1"/>
</dbReference>
<dbReference type="Proteomes" id="UP000033684">
    <property type="component" value="Unassembled WGS sequence"/>
</dbReference>
<keyword evidence="5" id="KW-0963">Cytoplasm</keyword>
<dbReference type="InterPro" id="IPR013792">
    <property type="entry name" value="RNA3'P_cycl/enolpyr_Trfase_a/b"/>
</dbReference>
<dbReference type="EMBL" id="LAJX01000241">
    <property type="protein sequence ID" value="KJV05357.1"/>
    <property type="molecule type" value="Genomic_DNA"/>
</dbReference>
<dbReference type="InterPro" id="IPR036553">
    <property type="entry name" value="RPTC_insert"/>
</dbReference>
<dbReference type="PATRIC" id="fig|1632867.3.peg.2891"/>
<keyword evidence="10" id="KW-1185">Reference proteome</keyword>
<dbReference type="InterPro" id="IPR023797">
    <property type="entry name" value="RNA3'_phos_cyclase_dom"/>
</dbReference>
<evidence type="ECO:0000259" key="8">
    <source>
        <dbReference type="Pfam" id="PF05189"/>
    </source>
</evidence>
<reference evidence="10" key="1">
    <citation type="submission" date="2015-03" db="EMBL/GenBank/DDBJ databases">
        <title>Draft genome sequence of a novel methanotroph (Sn10-6) isolated from flooded ricefield rhizosphere in India.</title>
        <authorList>
            <person name="Pandit P.S."/>
            <person name="Pore S.D."/>
            <person name="Arora P."/>
            <person name="Kapse N.G."/>
            <person name="Dhakephalkar P.K."/>
            <person name="Rahalkar M.C."/>
        </authorList>
    </citation>
    <scope>NUCLEOTIDE SEQUENCE [LARGE SCALE GENOMIC DNA]</scope>
    <source>
        <strain evidence="10">Sn10-6</strain>
    </source>
</reference>
<name>A0A0F3IF93_9GAMM</name>
<dbReference type="Gene3D" id="3.30.360.20">
    <property type="entry name" value="RNA 3'-terminal phosphate cyclase, insert domain"/>
    <property type="match status" value="1"/>
</dbReference>
<gene>
    <name evidence="5" type="primary">rtcA</name>
    <name evidence="9" type="ORF">VZ94_18715</name>
</gene>
<dbReference type="EC" id="6.5.1.4" evidence="5 6"/>
<comment type="subcellular location">
    <subcellularLocation>
        <location evidence="5">Cytoplasm</location>
    </subcellularLocation>
</comment>
<dbReference type="InterPro" id="IPR000228">
    <property type="entry name" value="RNA3'_term_phos_cyc"/>
</dbReference>
<evidence type="ECO:0000259" key="7">
    <source>
        <dbReference type="Pfam" id="PF01137"/>
    </source>
</evidence>
<evidence type="ECO:0000313" key="9">
    <source>
        <dbReference type="EMBL" id="KJV05357.1"/>
    </source>
</evidence>
<comment type="similarity">
    <text evidence="1 5">Belongs to the RNA 3'-terminal cyclase family. Type 1 subfamily.</text>
</comment>
<evidence type="ECO:0000256" key="3">
    <source>
        <dbReference type="ARBA" id="ARBA00022741"/>
    </source>
</evidence>
<dbReference type="OrthoDB" id="9789235at2"/>
<dbReference type="Pfam" id="PF01137">
    <property type="entry name" value="RTC"/>
    <property type="match status" value="1"/>
</dbReference>
<dbReference type="InterPro" id="IPR037136">
    <property type="entry name" value="RNA3'_phos_cyclase_dom_sf"/>
</dbReference>
<feature type="domain" description="RNA 3'-terminal phosphate cyclase" evidence="7">
    <location>
        <begin position="9"/>
        <end position="323"/>
    </location>
</feature>
<dbReference type="SUPFAM" id="SSF55205">
    <property type="entry name" value="EPT/RTPC-like"/>
    <property type="match status" value="1"/>
</dbReference>
<feature type="active site" description="Tele-AMP-histidine intermediate" evidence="5">
    <location>
        <position position="307"/>
    </location>
</feature>
<feature type="binding site" evidence="5">
    <location>
        <position position="100"/>
    </location>
    <ligand>
        <name>ATP</name>
        <dbReference type="ChEBI" id="CHEBI:30616"/>
    </ligand>
</feature>
<dbReference type="InterPro" id="IPR013791">
    <property type="entry name" value="RNA3'-term_phos_cycl_insert"/>
</dbReference>
<dbReference type="SUPFAM" id="SSF52913">
    <property type="entry name" value="RNA 3'-terminal phosphate cyclase, RPTC, insert domain"/>
    <property type="match status" value="1"/>
</dbReference>
<keyword evidence="5" id="KW-0067">ATP-binding</keyword>
<evidence type="ECO:0000256" key="1">
    <source>
        <dbReference type="ARBA" id="ARBA00009206"/>
    </source>
</evidence>
<dbReference type="PIRSF" id="PIRSF005378">
    <property type="entry name" value="RNA3'_term_phos_cycl_euk"/>
    <property type="match status" value="1"/>
</dbReference>
<comment type="caution">
    <text evidence="9">The sequence shown here is derived from an EMBL/GenBank/DDBJ whole genome shotgun (WGS) entry which is preliminary data.</text>
</comment>
<dbReference type="GO" id="GO:0003963">
    <property type="term" value="F:RNA-3'-phosphate cyclase activity"/>
    <property type="evidence" value="ECO:0007669"/>
    <property type="project" value="UniProtKB-UniRule"/>
</dbReference>
<comment type="catalytic activity">
    <reaction evidence="4 5">
        <text>a 3'-end 3'-phospho-ribonucleotide-RNA + ATP = a 3'-end 2',3'-cyclophospho-ribonucleotide-RNA + AMP + diphosphate</text>
        <dbReference type="Rhea" id="RHEA:23976"/>
        <dbReference type="Rhea" id="RHEA-COMP:10463"/>
        <dbReference type="Rhea" id="RHEA-COMP:10464"/>
        <dbReference type="ChEBI" id="CHEBI:30616"/>
        <dbReference type="ChEBI" id="CHEBI:33019"/>
        <dbReference type="ChEBI" id="CHEBI:83062"/>
        <dbReference type="ChEBI" id="CHEBI:83064"/>
        <dbReference type="ChEBI" id="CHEBI:456215"/>
        <dbReference type="EC" id="6.5.1.4"/>
    </reaction>
</comment>
<dbReference type="GO" id="GO:0006396">
    <property type="term" value="P:RNA processing"/>
    <property type="evidence" value="ECO:0007669"/>
    <property type="project" value="UniProtKB-UniRule"/>
</dbReference>
<dbReference type="InterPro" id="IPR017770">
    <property type="entry name" value="RNA3'_term_phos_cyc_type_1"/>
</dbReference>
<feature type="domain" description="RNA 3'-terminal phosphate cyclase insert" evidence="8">
    <location>
        <begin position="181"/>
        <end position="270"/>
    </location>
</feature>
<dbReference type="Pfam" id="PF05189">
    <property type="entry name" value="RTC_insert"/>
    <property type="match status" value="1"/>
</dbReference>
<dbReference type="PANTHER" id="PTHR11096">
    <property type="entry name" value="RNA 3' TERMINAL PHOSPHATE CYCLASE"/>
    <property type="match status" value="1"/>
</dbReference>
<dbReference type="RefSeq" id="WP_045780392.1">
    <property type="nucleotide sequence ID" value="NZ_LAJX01000241.1"/>
</dbReference>
<feature type="binding site" evidence="5">
    <location>
        <begin position="282"/>
        <end position="286"/>
    </location>
    <ligand>
        <name>ATP</name>
        <dbReference type="ChEBI" id="CHEBI:30616"/>
    </ligand>
</feature>
<sequence>MIELDGSQGEGGGQILRTALSLAMCTGQAVHLKHIRAKRDKPGLMRQHLTAVQAAQAICRAQVQGAEIGSSELVFTPNTVQGGTYKFSIGTAGSCTLVLQTLLPALLFTNTASCIELSGGTHNPMSPPFHFLSRAFVPLLRRMGADIELELLRYGFYPAGGGQLICHIQPCTQLTPLTLCERGPLIEAYAEAVFSAIPFHIAERELAVIKQNLNWSDTQLLPLEIARQQGPGNALMVTLVHEHCTEVLVGFGEKGVSAEKVAKRVVSSVRHYQTSKAAVAGFLADQLLLPLALAGGGQFTTTEWSQHAATNAEVISQFLPVHIGSDRVDKDAFQVVVAPVR</sequence>
<protein>
    <recommendedName>
        <fullName evidence="5 6">RNA 3'-terminal phosphate cyclase</fullName>
        <shortName evidence="5">RNA cyclase</shortName>
        <shortName evidence="5">RNA-3'-phosphate cyclase</shortName>
        <ecNumber evidence="5 6">6.5.1.4</ecNumber>
    </recommendedName>
</protein>
<dbReference type="NCBIfam" id="NF003247">
    <property type="entry name" value="PRK04204.1-3"/>
    <property type="match status" value="1"/>
</dbReference>
<keyword evidence="3 5" id="KW-0547">Nucleotide-binding</keyword>
<dbReference type="NCBIfam" id="NF003246">
    <property type="entry name" value="PRK04204.1-2"/>
    <property type="match status" value="1"/>
</dbReference>
<evidence type="ECO:0000256" key="2">
    <source>
        <dbReference type="ARBA" id="ARBA00022598"/>
    </source>
</evidence>
<accession>A0A0F3IF93</accession>
<reference evidence="9 10" key="2">
    <citation type="journal article" date="2016" name="Microb. Ecol.">
        <title>Genome Characteristics of a Novel Type I Methanotroph (Sn10-6) Isolated from a Flooded Indian Rice Field.</title>
        <authorList>
            <person name="Rahalkar M.C."/>
            <person name="Pandit P.S."/>
            <person name="Dhakephalkar P.K."/>
            <person name="Pore S."/>
            <person name="Arora P."/>
            <person name="Kapse N."/>
        </authorList>
    </citation>
    <scope>NUCLEOTIDE SEQUENCE [LARGE SCALE GENOMIC DNA]</scope>
    <source>
        <strain evidence="9 10">Sn10-6</strain>
    </source>
</reference>
<proteinExistence type="inferred from homology"/>
<dbReference type="NCBIfam" id="TIGR03399">
    <property type="entry name" value="RNA_3prim_cycl"/>
    <property type="match status" value="1"/>
</dbReference>
<evidence type="ECO:0000256" key="5">
    <source>
        <dbReference type="HAMAP-Rule" id="MF_00200"/>
    </source>
</evidence>
<dbReference type="GO" id="GO:0005524">
    <property type="term" value="F:ATP binding"/>
    <property type="evidence" value="ECO:0007669"/>
    <property type="project" value="UniProtKB-KW"/>
</dbReference>
<dbReference type="PANTHER" id="PTHR11096:SF0">
    <property type="entry name" value="RNA 3'-TERMINAL PHOSPHATE CYCLASE"/>
    <property type="match status" value="1"/>
</dbReference>